<dbReference type="Gene3D" id="1.20.59.10">
    <property type="entry name" value="Chorismate mutase"/>
    <property type="match status" value="1"/>
</dbReference>
<comment type="caution">
    <text evidence="5">The sequence shown here is derived from an EMBL/GenBank/DDBJ whole genome shotgun (WGS) entry which is preliminary data.</text>
</comment>
<feature type="domain" description="Chorismate mutase" evidence="4">
    <location>
        <begin position="268"/>
        <end position="359"/>
    </location>
</feature>
<dbReference type="EC" id="5.4.99.5" evidence="1"/>
<feature type="compositionally biased region" description="Polar residues" evidence="3">
    <location>
        <begin position="366"/>
        <end position="376"/>
    </location>
</feature>
<dbReference type="PROSITE" id="PS51168">
    <property type="entry name" value="CHORISMATE_MUT_2"/>
    <property type="match status" value="1"/>
</dbReference>
<organism evidence="5 6">
    <name type="scientific">Pontibacter amylolyticus</name>
    <dbReference type="NCBI Taxonomy" id="1424080"/>
    <lineage>
        <taxon>Bacteria</taxon>
        <taxon>Pseudomonadati</taxon>
        <taxon>Bacteroidota</taxon>
        <taxon>Cytophagia</taxon>
        <taxon>Cytophagales</taxon>
        <taxon>Hymenobacteraceae</taxon>
        <taxon>Pontibacter</taxon>
    </lineage>
</organism>
<evidence type="ECO:0000256" key="1">
    <source>
        <dbReference type="ARBA" id="ARBA00012404"/>
    </source>
</evidence>
<sequence length="376" mass="41911">MDFKNKDTYFADLLAERGRPLVIAGPCSAESEQQVMQTAEALKKLNVHLFRAGIWKPRSRPNTFEGVGLQGLAWLARVKQELGMRVTTEVATGRHVEEALKQGIDVLWIGARTTVNPFAVQEIADALSGVNIPVMVKNPVNPDLALWIGAIERIYQAGITDLAAIHRGFSSYQPSKYRNAPVWQIPIELKARFQNLPVIVDPSHIGGTRDLIYPLSQRALDMGCDGVMIETHPNPAEALSDAEQQVTPATLADILSKLQVRKTNYDDAELVNRAEELRLKIDAADHDLIGALAQRMALVEQIGEYKKQNNVQVLQLERWKEIFRTRADWAAEAGINPAFVEELYKLIHVESIRKQTSIMQAGNPETKPNTEPEQAS</sequence>
<dbReference type="Pfam" id="PF00793">
    <property type="entry name" value="DAHP_synth_1"/>
    <property type="match status" value="1"/>
</dbReference>
<accession>A0ABQ1WD48</accession>
<evidence type="ECO:0000313" key="5">
    <source>
        <dbReference type="EMBL" id="GGG25891.1"/>
    </source>
</evidence>
<dbReference type="InterPro" id="IPR002701">
    <property type="entry name" value="CM_II_prokaryot"/>
</dbReference>
<dbReference type="PANTHER" id="PTHR43018:SF1">
    <property type="entry name" value="PROTEIN AROA(G)"/>
    <property type="match status" value="1"/>
</dbReference>
<dbReference type="InterPro" id="IPR036263">
    <property type="entry name" value="Chorismate_II_sf"/>
</dbReference>
<evidence type="ECO:0000259" key="4">
    <source>
        <dbReference type="PROSITE" id="PS51168"/>
    </source>
</evidence>
<dbReference type="InterPro" id="IPR036979">
    <property type="entry name" value="CM_dom_sf"/>
</dbReference>
<dbReference type="InterPro" id="IPR052899">
    <property type="entry name" value="Class-I_DAHP_synthase"/>
</dbReference>
<keyword evidence="2" id="KW-0808">Transferase</keyword>
<dbReference type="InterPro" id="IPR006218">
    <property type="entry name" value="DAHP1/KDSA"/>
</dbReference>
<dbReference type="SUPFAM" id="SSF48600">
    <property type="entry name" value="Chorismate mutase II"/>
    <property type="match status" value="1"/>
</dbReference>
<evidence type="ECO:0000256" key="3">
    <source>
        <dbReference type="SAM" id="MobiDB-lite"/>
    </source>
</evidence>
<dbReference type="SMART" id="SM00830">
    <property type="entry name" value="CM_2"/>
    <property type="match status" value="1"/>
</dbReference>
<dbReference type="Gene3D" id="3.20.20.70">
    <property type="entry name" value="Aldolase class I"/>
    <property type="match status" value="1"/>
</dbReference>
<dbReference type="EMBL" id="BMFP01000006">
    <property type="protein sequence ID" value="GGG25891.1"/>
    <property type="molecule type" value="Genomic_DNA"/>
</dbReference>
<dbReference type="PANTHER" id="PTHR43018">
    <property type="entry name" value="PHOSPHO-2-DEHYDRO-3-DEOXYHEPTONATE ALDOLASE"/>
    <property type="match status" value="1"/>
</dbReference>
<dbReference type="RefSeq" id="WP_188502537.1">
    <property type="nucleotide sequence ID" value="NZ_BMFP01000006.1"/>
</dbReference>
<feature type="region of interest" description="Disordered" evidence="3">
    <location>
        <begin position="357"/>
        <end position="376"/>
    </location>
</feature>
<dbReference type="InterPro" id="IPR013785">
    <property type="entry name" value="Aldolase_TIM"/>
</dbReference>
<dbReference type="Pfam" id="PF01817">
    <property type="entry name" value="CM_2"/>
    <property type="match status" value="1"/>
</dbReference>
<proteinExistence type="predicted"/>
<name>A0ABQ1WD48_9BACT</name>
<keyword evidence="6" id="KW-1185">Reference proteome</keyword>
<evidence type="ECO:0000313" key="6">
    <source>
        <dbReference type="Proteomes" id="UP000634043"/>
    </source>
</evidence>
<dbReference type="SUPFAM" id="SSF51569">
    <property type="entry name" value="Aldolase"/>
    <property type="match status" value="1"/>
</dbReference>
<gene>
    <name evidence="5" type="ORF">GCM10011323_31990</name>
</gene>
<reference evidence="6" key="1">
    <citation type="journal article" date="2019" name="Int. J. Syst. Evol. Microbiol.">
        <title>The Global Catalogue of Microorganisms (GCM) 10K type strain sequencing project: providing services to taxonomists for standard genome sequencing and annotation.</title>
        <authorList>
            <consortium name="The Broad Institute Genomics Platform"/>
            <consortium name="The Broad Institute Genome Sequencing Center for Infectious Disease"/>
            <person name="Wu L."/>
            <person name="Ma J."/>
        </authorList>
    </citation>
    <scope>NUCLEOTIDE SEQUENCE [LARGE SCALE GENOMIC DNA]</scope>
    <source>
        <strain evidence="6">CGMCC 1.12749</strain>
    </source>
</reference>
<protein>
    <recommendedName>
        <fullName evidence="1">chorismate mutase</fullName>
        <ecNumber evidence="1">5.4.99.5</ecNumber>
    </recommendedName>
</protein>
<evidence type="ECO:0000256" key="2">
    <source>
        <dbReference type="ARBA" id="ARBA00022679"/>
    </source>
</evidence>
<dbReference type="Proteomes" id="UP000634043">
    <property type="component" value="Unassembled WGS sequence"/>
</dbReference>